<sequence length="217" mass="23715">MADDRRTARVLLERQGRTYAEEAGIRLADRPAPLYQLLVLATLLSTRIRASVAVAAARELIAAGYKTPQAMEAASWQDRVDALGRGHYRRYDERTATMLGTGARLCLDRWRGDLRRLHREADGNRQALRRLLTEFPGIGPTGADIFLREAQAVWPDVRPYADRRTLAGAKRLGLPANPDGLAGLVDEDEFGLLASALVRVALGQESAGEVTRTAAGG</sequence>
<evidence type="ECO:0000313" key="2">
    <source>
        <dbReference type="Proteomes" id="UP000319825"/>
    </source>
</evidence>
<proteinExistence type="predicted"/>
<protein>
    <recommendedName>
        <fullName evidence="3">Endonuclease III</fullName>
    </recommendedName>
</protein>
<name>A0A562IHS9_MICOL</name>
<dbReference type="SUPFAM" id="SSF48150">
    <property type="entry name" value="DNA-glycosylase"/>
    <property type="match status" value="1"/>
</dbReference>
<dbReference type="RefSeq" id="WP_145776622.1">
    <property type="nucleotide sequence ID" value="NZ_BAAATQ010000139.1"/>
</dbReference>
<accession>A0A562IHS9</accession>
<dbReference type="EMBL" id="VLKE01000001">
    <property type="protein sequence ID" value="TWH70313.1"/>
    <property type="molecule type" value="Genomic_DNA"/>
</dbReference>
<dbReference type="OrthoDB" id="3078554at2"/>
<dbReference type="Proteomes" id="UP000319825">
    <property type="component" value="Unassembled WGS sequence"/>
</dbReference>
<dbReference type="GO" id="GO:0006281">
    <property type="term" value="P:DNA repair"/>
    <property type="evidence" value="ECO:0007669"/>
    <property type="project" value="InterPro"/>
</dbReference>
<dbReference type="GO" id="GO:0003824">
    <property type="term" value="F:catalytic activity"/>
    <property type="evidence" value="ECO:0007669"/>
    <property type="project" value="InterPro"/>
</dbReference>
<evidence type="ECO:0000313" key="1">
    <source>
        <dbReference type="EMBL" id="TWH70313.1"/>
    </source>
</evidence>
<gene>
    <name evidence="1" type="ORF">JD77_05337</name>
</gene>
<reference evidence="1 2" key="1">
    <citation type="submission" date="2019-07" db="EMBL/GenBank/DDBJ databases">
        <title>R&amp;d 2014.</title>
        <authorList>
            <person name="Klenk H.-P."/>
        </authorList>
    </citation>
    <scope>NUCLEOTIDE SEQUENCE [LARGE SCALE GENOMIC DNA]</scope>
    <source>
        <strain evidence="1 2">DSM 43868</strain>
    </source>
</reference>
<dbReference type="InterPro" id="IPR011257">
    <property type="entry name" value="DNA_glycosylase"/>
</dbReference>
<dbReference type="Gene3D" id="1.10.340.30">
    <property type="entry name" value="Hypothetical protein, domain 2"/>
    <property type="match status" value="1"/>
</dbReference>
<dbReference type="AlphaFoldDB" id="A0A562IHS9"/>
<organism evidence="1 2">
    <name type="scientific">Micromonospora olivasterospora</name>
    <dbReference type="NCBI Taxonomy" id="1880"/>
    <lineage>
        <taxon>Bacteria</taxon>
        <taxon>Bacillati</taxon>
        <taxon>Actinomycetota</taxon>
        <taxon>Actinomycetes</taxon>
        <taxon>Micromonosporales</taxon>
        <taxon>Micromonosporaceae</taxon>
        <taxon>Micromonospora</taxon>
    </lineage>
</organism>
<comment type="caution">
    <text evidence="1">The sequence shown here is derived from an EMBL/GenBank/DDBJ whole genome shotgun (WGS) entry which is preliminary data.</text>
</comment>
<evidence type="ECO:0008006" key="3">
    <source>
        <dbReference type="Google" id="ProtNLM"/>
    </source>
</evidence>
<keyword evidence="2" id="KW-1185">Reference proteome</keyword>